<keyword evidence="6 7" id="KW-0472">Membrane</keyword>
<dbReference type="EMBL" id="FRAE01000097">
    <property type="protein sequence ID" value="SHK56844.1"/>
    <property type="molecule type" value="Genomic_DNA"/>
</dbReference>
<dbReference type="GO" id="GO:0004713">
    <property type="term" value="F:protein tyrosine kinase activity"/>
    <property type="evidence" value="ECO:0007669"/>
    <property type="project" value="TreeGrafter"/>
</dbReference>
<evidence type="ECO:0000259" key="9">
    <source>
        <dbReference type="Pfam" id="PF13807"/>
    </source>
</evidence>
<dbReference type="STRING" id="1123349.SAMN02744037_02610"/>
<dbReference type="Pfam" id="PF02706">
    <property type="entry name" value="Wzz"/>
    <property type="match status" value="1"/>
</dbReference>
<proteinExistence type="inferred from homology"/>
<dbReference type="PANTHER" id="PTHR32309">
    <property type="entry name" value="TYROSINE-PROTEIN KINASE"/>
    <property type="match status" value="1"/>
</dbReference>
<organism evidence="10 11">
    <name type="scientific">Tepidibacter formicigenes DSM 15518</name>
    <dbReference type="NCBI Taxonomy" id="1123349"/>
    <lineage>
        <taxon>Bacteria</taxon>
        <taxon>Bacillati</taxon>
        <taxon>Bacillota</taxon>
        <taxon>Clostridia</taxon>
        <taxon>Peptostreptococcales</taxon>
        <taxon>Peptostreptococcaceae</taxon>
        <taxon>Tepidibacter</taxon>
    </lineage>
</organism>
<reference evidence="11" key="1">
    <citation type="submission" date="2016-11" db="EMBL/GenBank/DDBJ databases">
        <authorList>
            <person name="Varghese N."/>
            <person name="Submissions S."/>
        </authorList>
    </citation>
    <scope>NUCLEOTIDE SEQUENCE [LARGE SCALE GENOMIC DNA]</scope>
    <source>
        <strain evidence="11">DSM 15518</strain>
    </source>
</reference>
<keyword evidence="3" id="KW-1003">Cell membrane</keyword>
<dbReference type="OrthoDB" id="2360475at2"/>
<gene>
    <name evidence="10" type="ORF">SAMN02744037_02610</name>
</gene>
<evidence type="ECO:0000256" key="6">
    <source>
        <dbReference type="ARBA" id="ARBA00023136"/>
    </source>
</evidence>
<dbReference type="InterPro" id="IPR032807">
    <property type="entry name" value="GNVR"/>
</dbReference>
<sequence>MEETIELRAYFDIIRKRIWILALITVISVLTSAVVSFFVLDPVYETSTTLMVNKAKNDESSIINYQDVILNQKLVLTYGEIVKSRTVLEKVIKGLNLNMKYEELKEKITVSPVKDTEIMNIKVQDTDAKKAKKIANKIPQVFTQEVIRITKADSVQVIDYAKVPENPIKPKPMLNIIVAGVLGVMIGLFIIFLIEYLDNTVKTPQDIEKHLELPVIGVIPVFPEEDK</sequence>
<comment type="similarity">
    <text evidence="2">Belongs to the CpsC/CapA family.</text>
</comment>
<feature type="domain" description="Tyrosine-protein kinase G-rich" evidence="9">
    <location>
        <begin position="143"/>
        <end position="193"/>
    </location>
</feature>
<name>A0A1M6TIT9_9FIRM</name>
<feature type="transmembrane region" description="Helical" evidence="7">
    <location>
        <begin position="173"/>
        <end position="194"/>
    </location>
</feature>
<comment type="subcellular location">
    <subcellularLocation>
        <location evidence="1">Cell membrane</location>
        <topology evidence="1">Multi-pass membrane protein</topology>
    </subcellularLocation>
</comment>
<dbReference type="RefSeq" id="WP_072890730.1">
    <property type="nucleotide sequence ID" value="NZ_FRAE01000097.1"/>
</dbReference>
<dbReference type="InterPro" id="IPR003856">
    <property type="entry name" value="LPS_length_determ_N"/>
</dbReference>
<accession>A0A1M6TIT9</accession>
<evidence type="ECO:0000256" key="2">
    <source>
        <dbReference type="ARBA" id="ARBA00006683"/>
    </source>
</evidence>
<evidence type="ECO:0000256" key="5">
    <source>
        <dbReference type="ARBA" id="ARBA00022989"/>
    </source>
</evidence>
<feature type="transmembrane region" description="Helical" evidence="7">
    <location>
        <begin position="18"/>
        <end position="40"/>
    </location>
</feature>
<feature type="domain" description="Polysaccharide chain length determinant N-terminal" evidence="8">
    <location>
        <begin position="3"/>
        <end position="94"/>
    </location>
</feature>
<dbReference type="Proteomes" id="UP000242497">
    <property type="component" value="Unassembled WGS sequence"/>
</dbReference>
<keyword evidence="4 7" id="KW-0812">Transmembrane</keyword>
<evidence type="ECO:0000259" key="8">
    <source>
        <dbReference type="Pfam" id="PF02706"/>
    </source>
</evidence>
<evidence type="ECO:0000313" key="11">
    <source>
        <dbReference type="Proteomes" id="UP000242497"/>
    </source>
</evidence>
<dbReference type="PANTHER" id="PTHR32309:SF13">
    <property type="entry name" value="FERRIC ENTEROBACTIN TRANSPORT PROTEIN FEPE"/>
    <property type="match status" value="1"/>
</dbReference>
<evidence type="ECO:0000313" key="10">
    <source>
        <dbReference type="EMBL" id="SHK56844.1"/>
    </source>
</evidence>
<evidence type="ECO:0000256" key="7">
    <source>
        <dbReference type="SAM" id="Phobius"/>
    </source>
</evidence>
<dbReference type="InterPro" id="IPR050445">
    <property type="entry name" value="Bact_polysacc_biosynth/exp"/>
</dbReference>
<evidence type="ECO:0000256" key="1">
    <source>
        <dbReference type="ARBA" id="ARBA00004651"/>
    </source>
</evidence>
<protein>
    <submittedName>
        <fullName evidence="10">Capsular polysaccharide biosynthesis protein</fullName>
    </submittedName>
</protein>
<keyword evidence="11" id="KW-1185">Reference proteome</keyword>
<dbReference type="GO" id="GO:0005886">
    <property type="term" value="C:plasma membrane"/>
    <property type="evidence" value="ECO:0007669"/>
    <property type="project" value="UniProtKB-SubCell"/>
</dbReference>
<keyword evidence="5 7" id="KW-1133">Transmembrane helix</keyword>
<evidence type="ECO:0000256" key="4">
    <source>
        <dbReference type="ARBA" id="ARBA00022692"/>
    </source>
</evidence>
<evidence type="ECO:0000256" key="3">
    <source>
        <dbReference type="ARBA" id="ARBA00022475"/>
    </source>
</evidence>
<dbReference type="AlphaFoldDB" id="A0A1M6TIT9"/>
<dbReference type="Pfam" id="PF13807">
    <property type="entry name" value="GNVR"/>
    <property type="match status" value="1"/>
</dbReference>